<dbReference type="PANTHER" id="PTHR43877">
    <property type="entry name" value="AMINOALKYLPHOSPHONATE N-ACETYLTRANSFERASE-RELATED-RELATED"/>
    <property type="match status" value="1"/>
</dbReference>
<proteinExistence type="predicted"/>
<organism evidence="4 5">
    <name type="scientific">Xaviernesmea oryzae</name>
    <dbReference type="NCBI Taxonomy" id="464029"/>
    <lineage>
        <taxon>Bacteria</taxon>
        <taxon>Pseudomonadati</taxon>
        <taxon>Pseudomonadota</taxon>
        <taxon>Alphaproteobacteria</taxon>
        <taxon>Hyphomicrobiales</taxon>
        <taxon>Rhizobiaceae</taxon>
        <taxon>Rhizobium/Agrobacterium group</taxon>
        <taxon>Xaviernesmea</taxon>
    </lineage>
</organism>
<dbReference type="GO" id="GO:0016747">
    <property type="term" value="F:acyltransferase activity, transferring groups other than amino-acyl groups"/>
    <property type="evidence" value="ECO:0007669"/>
    <property type="project" value="InterPro"/>
</dbReference>
<evidence type="ECO:0000259" key="3">
    <source>
        <dbReference type="PROSITE" id="PS51186"/>
    </source>
</evidence>
<dbReference type="RefSeq" id="WP_085423100.1">
    <property type="nucleotide sequence ID" value="NZ_FXAF01000006.1"/>
</dbReference>
<dbReference type="OrthoDB" id="2135706at2"/>
<keyword evidence="2" id="KW-0012">Acyltransferase</keyword>
<dbReference type="InterPro" id="IPR050832">
    <property type="entry name" value="Bact_Acetyltransf"/>
</dbReference>
<dbReference type="Pfam" id="PF00583">
    <property type="entry name" value="Acetyltransf_1"/>
    <property type="match status" value="1"/>
</dbReference>
<sequence length="154" mass="17114">MMTADHAAVDRVGFAAWQSSDAFKGIDLDSDVIERTRQAFAVFPAETDAEVHVAELDGIVVGWGARDRAPDYISDLWVDPAHQGRGIGKALIERLCERIRADGHENVRIDTQGRNTGGIRLYERCGFSITWRGIEHSKSMGIDLEKVHLEKPLS</sequence>
<keyword evidence="5" id="KW-1185">Reference proteome</keyword>
<dbReference type="Proteomes" id="UP000192903">
    <property type="component" value="Unassembled WGS sequence"/>
</dbReference>
<evidence type="ECO:0000256" key="2">
    <source>
        <dbReference type="ARBA" id="ARBA00023315"/>
    </source>
</evidence>
<evidence type="ECO:0000313" key="4">
    <source>
        <dbReference type="EMBL" id="SMF51225.1"/>
    </source>
</evidence>
<name>A0A1X7FG46_9HYPH</name>
<dbReference type="InterPro" id="IPR016181">
    <property type="entry name" value="Acyl_CoA_acyltransferase"/>
</dbReference>
<accession>A0A1X7FG46</accession>
<dbReference type="STRING" id="464029.SAMN02982989_2992"/>
<dbReference type="InterPro" id="IPR000182">
    <property type="entry name" value="GNAT_dom"/>
</dbReference>
<feature type="domain" description="N-acetyltransferase" evidence="3">
    <location>
        <begin position="12"/>
        <end position="145"/>
    </location>
</feature>
<gene>
    <name evidence="4" type="ORF">SAMN02982989_2992</name>
</gene>
<dbReference type="CDD" id="cd04301">
    <property type="entry name" value="NAT_SF"/>
    <property type="match status" value="1"/>
</dbReference>
<dbReference type="SUPFAM" id="SSF55729">
    <property type="entry name" value="Acyl-CoA N-acyltransferases (Nat)"/>
    <property type="match status" value="1"/>
</dbReference>
<keyword evidence="1 4" id="KW-0808">Transferase</keyword>
<evidence type="ECO:0000313" key="5">
    <source>
        <dbReference type="Proteomes" id="UP000192903"/>
    </source>
</evidence>
<dbReference type="AlphaFoldDB" id="A0A1X7FG46"/>
<dbReference type="Gene3D" id="3.40.630.30">
    <property type="match status" value="1"/>
</dbReference>
<dbReference type="PROSITE" id="PS51186">
    <property type="entry name" value="GNAT"/>
    <property type="match status" value="1"/>
</dbReference>
<dbReference type="EMBL" id="FXAF01000006">
    <property type="protein sequence ID" value="SMF51225.1"/>
    <property type="molecule type" value="Genomic_DNA"/>
</dbReference>
<evidence type="ECO:0000256" key="1">
    <source>
        <dbReference type="ARBA" id="ARBA00022679"/>
    </source>
</evidence>
<reference evidence="5" key="1">
    <citation type="submission" date="2017-04" db="EMBL/GenBank/DDBJ databases">
        <authorList>
            <person name="Varghese N."/>
            <person name="Submissions S."/>
        </authorList>
    </citation>
    <scope>NUCLEOTIDE SEQUENCE [LARGE SCALE GENOMIC DNA]</scope>
    <source>
        <strain evidence="5">B4P</strain>
    </source>
</reference>
<protein>
    <submittedName>
        <fullName evidence="4">Ribosomal-protein-alanine N-acetyltransferase</fullName>
    </submittedName>
</protein>